<accession>A0A1N7IS98</accession>
<keyword evidence="5" id="KW-1185">Reference proteome</keyword>
<dbReference type="RefSeq" id="WP_076355881.1">
    <property type="nucleotide sequence ID" value="NZ_CP033926.1"/>
</dbReference>
<dbReference type="Proteomes" id="UP000186106">
    <property type="component" value="Unassembled WGS sequence"/>
</dbReference>
<proteinExistence type="predicted"/>
<organism evidence="3 4">
    <name type="scientific">Chryseobacterium joostei</name>
    <dbReference type="NCBI Taxonomy" id="112234"/>
    <lineage>
        <taxon>Bacteria</taxon>
        <taxon>Pseudomonadati</taxon>
        <taxon>Bacteroidota</taxon>
        <taxon>Flavobacteriia</taxon>
        <taxon>Flavobacteriales</taxon>
        <taxon>Weeksellaceae</taxon>
        <taxon>Chryseobacterium group</taxon>
        <taxon>Chryseobacterium</taxon>
    </lineage>
</organism>
<evidence type="ECO:0000313" key="4">
    <source>
        <dbReference type="Proteomes" id="UP000186106"/>
    </source>
</evidence>
<gene>
    <name evidence="2" type="ORF">EG359_01005</name>
    <name evidence="3" type="ORF">SAMN05421768_106328</name>
</gene>
<feature type="transmembrane region" description="Helical" evidence="1">
    <location>
        <begin position="107"/>
        <end position="127"/>
    </location>
</feature>
<dbReference type="AlphaFoldDB" id="A0A1N7IS98"/>
<keyword evidence="1" id="KW-0812">Transmembrane</keyword>
<reference evidence="3 4" key="1">
    <citation type="submission" date="2017-01" db="EMBL/GenBank/DDBJ databases">
        <authorList>
            <person name="Mah S.A."/>
            <person name="Swanson W.J."/>
            <person name="Moy G.W."/>
            <person name="Vacquier V.D."/>
        </authorList>
    </citation>
    <scope>NUCLEOTIDE SEQUENCE [LARGE SCALE GENOMIC DNA]</scope>
    <source>
        <strain evidence="3 4">DSM 16927</strain>
    </source>
</reference>
<sequence length="204" mass="23365">MAVLRFNFYAKLKIFASIAPPLQSPELADILGKHWEINANMKLRKSKKVSLKNTLFFLGLILNIVVVKLFAKTVISPFTILQLYLIPGLISYFIIDKFTKIELSIFIKFVYSTVSFGSLFTTLLLFINLNFKSSENFKIVETKILKKGFTTRTRQPTADAEVDGIIKGFVFRKLKNLDDYSSIQLKLREGTIGWNIIEQSKLLK</sequence>
<keyword evidence="1" id="KW-0472">Membrane</keyword>
<dbReference type="EMBL" id="FTNZ01000006">
    <property type="protein sequence ID" value="SIS39907.1"/>
    <property type="molecule type" value="Genomic_DNA"/>
</dbReference>
<evidence type="ECO:0000313" key="2">
    <source>
        <dbReference type="EMBL" id="AZA98265.1"/>
    </source>
</evidence>
<feature type="transmembrane region" description="Helical" evidence="1">
    <location>
        <begin position="77"/>
        <end position="95"/>
    </location>
</feature>
<dbReference type="STRING" id="112234.SAMN05421768_106328"/>
<dbReference type="Proteomes" id="UP000279541">
    <property type="component" value="Chromosome"/>
</dbReference>
<feature type="transmembrane region" description="Helical" evidence="1">
    <location>
        <begin position="51"/>
        <end position="71"/>
    </location>
</feature>
<protein>
    <submittedName>
        <fullName evidence="3">Uncharacterized protein</fullName>
    </submittedName>
</protein>
<evidence type="ECO:0000313" key="3">
    <source>
        <dbReference type="EMBL" id="SIS39907.1"/>
    </source>
</evidence>
<name>A0A1N7IS98_9FLAO</name>
<evidence type="ECO:0000313" key="5">
    <source>
        <dbReference type="Proteomes" id="UP000279541"/>
    </source>
</evidence>
<reference evidence="2 5" key="2">
    <citation type="submission" date="2018-11" db="EMBL/GenBank/DDBJ databases">
        <title>Proposal to divide the Flavobacteriaceae and reorganize its genera based on Amino Acid Identity values calculated from whole genome sequences.</title>
        <authorList>
            <person name="Nicholson A.C."/>
            <person name="Gulvik C.A."/>
            <person name="Whitney A.M."/>
            <person name="Humrighouse B.W."/>
            <person name="Bell M."/>
            <person name="Holmes B."/>
            <person name="Steigerwalt A.G."/>
            <person name="Villarma A."/>
            <person name="Sheth M."/>
            <person name="Batra D."/>
            <person name="Pryor J."/>
            <person name="Bernardet J.-F."/>
            <person name="Hugo C."/>
            <person name="Kampfer P."/>
            <person name="Newman J."/>
            <person name="McQuiston J.R."/>
        </authorList>
    </citation>
    <scope>NUCLEOTIDE SEQUENCE [LARGE SCALE GENOMIC DNA]</scope>
    <source>
        <strain evidence="2 5">DSM 16927</strain>
    </source>
</reference>
<keyword evidence="1" id="KW-1133">Transmembrane helix</keyword>
<evidence type="ECO:0000256" key="1">
    <source>
        <dbReference type="SAM" id="Phobius"/>
    </source>
</evidence>
<dbReference type="EMBL" id="CP033926">
    <property type="protein sequence ID" value="AZA98265.1"/>
    <property type="molecule type" value="Genomic_DNA"/>
</dbReference>
<dbReference type="KEGG" id="cjt:EG359_01005"/>